<feature type="transmembrane region" description="Helical" evidence="6">
    <location>
        <begin position="233"/>
        <end position="253"/>
    </location>
</feature>
<evidence type="ECO:0000313" key="8">
    <source>
        <dbReference type="Proteomes" id="UP001257914"/>
    </source>
</evidence>
<keyword evidence="8" id="KW-1185">Reference proteome</keyword>
<comment type="caution">
    <text evidence="7">The sequence shown here is derived from an EMBL/GenBank/DDBJ whole genome shotgun (WGS) entry which is preliminary data.</text>
</comment>
<keyword evidence="3 6" id="KW-0812">Transmembrane</keyword>
<protein>
    <submittedName>
        <fullName evidence="7">Oligosaccharide flippase family protein</fullName>
    </submittedName>
</protein>
<evidence type="ECO:0000256" key="4">
    <source>
        <dbReference type="ARBA" id="ARBA00022989"/>
    </source>
</evidence>
<dbReference type="RefSeq" id="WP_315948246.1">
    <property type="nucleotide sequence ID" value="NZ_JAWCUA010000010.1"/>
</dbReference>
<reference evidence="7 8" key="1">
    <citation type="submission" date="2023-10" db="EMBL/GenBank/DDBJ databases">
        <title>Psychrosphaera aquimaarina strain SW33 isolated from seawater.</title>
        <authorList>
            <person name="Bayburt H."/>
            <person name="Kim J.M."/>
            <person name="Choi B.J."/>
            <person name="Jeon C.O."/>
        </authorList>
    </citation>
    <scope>NUCLEOTIDE SEQUENCE [LARGE SCALE GENOMIC DNA]</scope>
    <source>
        <strain evidence="7 8">KCTC 52743</strain>
    </source>
</reference>
<evidence type="ECO:0000256" key="5">
    <source>
        <dbReference type="ARBA" id="ARBA00023136"/>
    </source>
</evidence>
<feature type="transmembrane region" description="Helical" evidence="6">
    <location>
        <begin position="122"/>
        <end position="142"/>
    </location>
</feature>
<proteinExistence type="predicted"/>
<feature type="transmembrane region" description="Helical" evidence="6">
    <location>
        <begin position="163"/>
        <end position="183"/>
    </location>
</feature>
<dbReference type="EMBL" id="JAWCUA010000010">
    <property type="protein sequence ID" value="MDU0114566.1"/>
    <property type="molecule type" value="Genomic_DNA"/>
</dbReference>
<evidence type="ECO:0000313" key="7">
    <source>
        <dbReference type="EMBL" id="MDU0114566.1"/>
    </source>
</evidence>
<keyword evidence="4 6" id="KW-1133">Transmembrane helix</keyword>
<dbReference type="PANTHER" id="PTHR30250:SF11">
    <property type="entry name" value="O-ANTIGEN TRANSPORTER-RELATED"/>
    <property type="match status" value="1"/>
</dbReference>
<sequence>MDFLVRTLQNYFRITEQNRIFALTGIVRSISLLFTSLVLVHYYSAIGYSLALLISPLIVIVLFARKISFGRKYLECASFEFDKTELHKYGILIGLGSVVSQLQLPIAGILLGQISSDAANLAIYKVASIIPISLLFLPNIFFKSEFVHLTKNHENKNLIKEYIINYWKLALSISLALCLFTFLFADYFIPFIFGDKYAEASPVFKVLIVGVCGGFLLRQLFGNLTFAAGRADINTVLSIISLLFSLVLITAFINLYGVLGAAIGTAVMFWLSGTLNAVCYYYFIYKKLL</sequence>
<feature type="transmembrane region" description="Helical" evidence="6">
    <location>
        <begin position="203"/>
        <end position="221"/>
    </location>
</feature>
<evidence type="ECO:0000256" key="2">
    <source>
        <dbReference type="ARBA" id="ARBA00022475"/>
    </source>
</evidence>
<organism evidence="7 8">
    <name type="scientific">Psychrosphaera aquimarina</name>
    <dbReference type="NCBI Taxonomy" id="2044854"/>
    <lineage>
        <taxon>Bacteria</taxon>
        <taxon>Pseudomonadati</taxon>
        <taxon>Pseudomonadota</taxon>
        <taxon>Gammaproteobacteria</taxon>
        <taxon>Alteromonadales</taxon>
        <taxon>Pseudoalteromonadaceae</taxon>
        <taxon>Psychrosphaera</taxon>
    </lineage>
</organism>
<dbReference type="Proteomes" id="UP001257914">
    <property type="component" value="Unassembled WGS sequence"/>
</dbReference>
<accession>A0ABU3R4F6</accession>
<evidence type="ECO:0000256" key="1">
    <source>
        <dbReference type="ARBA" id="ARBA00004651"/>
    </source>
</evidence>
<keyword evidence="2" id="KW-1003">Cell membrane</keyword>
<keyword evidence="5 6" id="KW-0472">Membrane</keyword>
<feature type="transmembrane region" description="Helical" evidence="6">
    <location>
        <begin position="45"/>
        <end position="64"/>
    </location>
</feature>
<dbReference type="PANTHER" id="PTHR30250">
    <property type="entry name" value="PST FAMILY PREDICTED COLANIC ACID TRANSPORTER"/>
    <property type="match status" value="1"/>
</dbReference>
<name>A0ABU3R4F6_9GAMM</name>
<feature type="transmembrane region" description="Helical" evidence="6">
    <location>
        <begin position="89"/>
        <end position="110"/>
    </location>
</feature>
<dbReference type="InterPro" id="IPR050833">
    <property type="entry name" value="Poly_Biosynth_Transport"/>
</dbReference>
<evidence type="ECO:0000256" key="6">
    <source>
        <dbReference type="SAM" id="Phobius"/>
    </source>
</evidence>
<comment type="subcellular location">
    <subcellularLocation>
        <location evidence="1">Cell membrane</location>
        <topology evidence="1">Multi-pass membrane protein</topology>
    </subcellularLocation>
</comment>
<gene>
    <name evidence="7" type="ORF">RT723_16530</name>
</gene>
<feature type="transmembrane region" description="Helical" evidence="6">
    <location>
        <begin position="20"/>
        <end position="39"/>
    </location>
</feature>
<feature type="transmembrane region" description="Helical" evidence="6">
    <location>
        <begin position="259"/>
        <end position="283"/>
    </location>
</feature>
<evidence type="ECO:0000256" key="3">
    <source>
        <dbReference type="ARBA" id="ARBA00022692"/>
    </source>
</evidence>